<feature type="region of interest" description="Disordered" evidence="9">
    <location>
        <begin position="18"/>
        <end position="73"/>
    </location>
</feature>
<comment type="pathway">
    <text evidence="2 8">Cofactor biosynthesis; ubiquinone biosynthesis.</text>
</comment>
<evidence type="ECO:0000256" key="1">
    <source>
        <dbReference type="ARBA" id="ARBA00004173"/>
    </source>
</evidence>
<accession>A0A448ZH17</accession>
<feature type="compositionally biased region" description="Low complexity" evidence="9">
    <location>
        <begin position="26"/>
        <end position="63"/>
    </location>
</feature>
<dbReference type="Pfam" id="PF08511">
    <property type="entry name" value="COQ9"/>
    <property type="match status" value="1"/>
</dbReference>
<evidence type="ECO:0000256" key="6">
    <source>
        <dbReference type="ARBA" id="ARBA00023121"/>
    </source>
</evidence>
<keyword evidence="7 8" id="KW-0496">Mitochondrion</keyword>
<comment type="subcellular location">
    <subcellularLocation>
        <location evidence="1 8">Mitochondrion</location>
    </subcellularLocation>
</comment>
<dbReference type="OrthoDB" id="619536at2759"/>
<sequence length="344" mass="35999">MNGAASLVARSFARGATRRPLWPRCTAAKRPSSATAAAAGDSSSSSSSSSKSNTTGNNKSNRGPSDSMEQARTRLARSALERVPRHGWTKEAIAVAASEDPKLSLSMSGMLSPSDLVGWFLDDLNRELRERKREEGDGSSSGGEGEPFDSIRWRLEKVLPFVESGRWHTGMAVGLSTPLETRSRLHEFIELATPPRHAGNTAYQAALGAIFLATELHLLSDASPGKASTWSFLGDRLEELERGLPEGKSPGLSDLPGVLASLAASAPAPPSPEALANATNSIPVVAGLAVARSLVEGAASLVLPQPAAAPRKSPVRSPPGKEADNAAAPAGTRETDYLEGPSPR</sequence>
<protein>
    <recommendedName>
        <fullName evidence="8">Ubiquinone biosynthesis protein</fullName>
    </recommendedName>
</protein>
<keyword evidence="4 8" id="KW-0831">Ubiquinone biosynthesis</keyword>
<evidence type="ECO:0000256" key="5">
    <source>
        <dbReference type="ARBA" id="ARBA00022946"/>
    </source>
</evidence>
<reference evidence="11 12" key="1">
    <citation type="submission" date="2019-01" db="EMBL/GenBank/DDBJ databases">
        <authorList>
            <person name="Ferrante I. M."/>
        </authorList>
    </citation>
    <scope>NUCLEOTIDE SEQUENCE [LARGE SCALE GENOMIC DNA]</scope>
    <source>
        <strain evidence="11 12">B856</strain>
    </source>
</reference>
<dbReference type="InterPro" id="IPR013718">
    <property type="entry name" value="COQ9_C"/>
</dbReference>
<feature type="domain" description="COQ9 C-terminal" evidence="10">
    <location>
        <begin position="205"/>
        <end position="241"/>
    </location>
</feature>
<dbReference type="GO" id="GO:0005743">
    <property type="term" value="C:mitochondrial inner membrane"/>
    <property type="evidence" value="ECO:0007669"/>
    <property type="project" value="TreeGrafter"/>
</dbReference>
<dbReference type="PANTHER" id="PTHR21427:SF19">
    <property type="entry name" value="UBIQUINONE BIOSYNTHESIS PROTEIN COQ9, MITOCHONDRIAL"/>
    <property type="match status" value="1"/>
</dbReference>
<evidence type="ECO:0000256" key="8">
    <source>
        <dbReference type="RuleBase" id="RU366063"/>
    </source>
</evidence>
<keyword evidence="12" id="KW-1185">Reference proteome</keyword>
<evidence type="ECO:0000256" key="9">
    <source>
        <dbReference type="SAM" id="MobiDB-lite"/>
    </source>
</evidence>
<dbReference type="Proteomes" id="UP000291116">
    <property type="component" value="Unassembled WGS sequence"/>
</dbReference>
<evidence type="ECO:0000313" key="11">
    <source>
        <dbReference type="EMBL" id="VEU41348.1"/>
    </source>
</evidence>
<dbReference type="GO" id="GO:0006744">
    <property type="term" value="P:ubiquinone biosynthetic process"/>
    <property type="evidence" value="ECO:0007669"/>
    <property type="project" value="UniProtKB-UniRule"/>
</dbReference>
<gene>
    <name evidence="11" type="ORF">PSNMU_V1.4_AUG-EV-PASAV3_0082700</name>
</gene>
<evidence type="ECO:0000256" key="7">
    <source>
        <dbReference type="ARBA" id="ARBA00023128"/>
    </source>
</evidence>
<organism evidence="11 12">
    <name type="scientific">Pseudo-nitzschia multistriata</name>
    <dbReference type="NCBI Taxonomy" id="183589"/>
    <lineage>
        <taxon>Eukaryota</taxon>
        <taxon>Sar</taxon>
        <taxon>Stramenopiles</taxon>
        <taxon>Ochrophyta</taxon>
        <taxon>Bacillariophyta</taxon>
        <taxon>Bacillariophyceae</taxon>
        <taxon>Bacillariophycidae</taxon>
        <taxon>Bacillariales</taxon>
        <taxon>Bacillariaceae</taxon>
        <taxon>Pseudo-nitzschia</taxon>
    </lineage>
</organism>
<proteinExistence type="inferred from homology"/>
<evidence type="ECO:0000256" key="3">
    <source>
        <dbReference type="ARBA" id="ARBA00010766"/>
    </source>
</evidence>
<evidence type="ECO:0000256" key="2">
    <source>
        <dbReference type="ARBA" id="ARBA00004749"/>
    </source>
</evidence>
<evidence type="ECO:0000259" key="10">
    <source>
        <dbReference type="Pfam" id="PF08511"/>
    </source>
</evidence>
<keyword evidence="5" id="KW-0809">Transit peptide</keyword>
<dbReference type="AlphaFoldDB" id="A0A448ZH17"/>
<evidence type="ECO:0000256" key="4">
    <source>
        <dbReference type="ARBA" id="ARBA00022688"/>
    </source>
</evidence>
<evidence type="ECO:0000313" key="12">
    <source>
        <dbReference type="Proteomes" id="UP000291116"/>
    </source>
</evidence>
<dbReference type="EMBL" id="CAACVS010000346">
    <property type="protein sequence ID" value="VEU41348.1"/>
    <property type="molecule type" value="Genomic_DNA"/>
</dbReference>
<feature type="region of interest" description="Disordered" evidence="9">
    <location>
        <begin position="302"/>
        <end position="344"/>
    </location>
</feature>
<dbReference type="GO" id="GO:0008289">
    <property type="term" value="F:lipid binding"/>
    <property type="evidence" value="ECO:0007669"/>
    <property type="project" value="UniProtKB-UniRule"/>
</dbReference>
<dbReference type="PANTHER" id="PTHR21427">
    <property type="entry name" value="UBIQUINONE BIOSYNTHESIS PROTEIN COQ9, MITOCHONDRIAL"/>
    <property type="match status" value="1"/>
</dbReference>
<comment type="similarity">
    <text evidence="3 8">Belongs to the COQ9 family.</text>
</comment>
<dbReference type="UniPathway" id="UPA00232"/>
<dbReference type="InterPro" id="IPR012762">
    <property type="entry name" value="Ubiq_biosynth_COQ9"/>
</dbReference>
<comment type="function">
    <text evidence="8">Membrane-associated protein that warps the membrane surface to access and bind aromatic isoprenes with high specificity, including ubiquinone (CoQ) isoprene intermediates and presents them directly to Coq7, therefore facilitating the Coq7-mediated hydroxylase step. Participates in the biosynthesis of coenzyme Q, also named ubiquinone, an essential lipid-soluble electron transporter for aerobic cellular respiration.</text>
</comment>
<name>A0A448ZH17_9STRA</name>
<keyword evidence="6 8" id="KW-0446">Lipid-binding</keyword>